<dbReference type="AlphaFoldDB" id="A0A6C0CW24"/>
<accession>A0A6C0CW24</accession>
<reference evidence="2" key="1">
    <citation type="journal article" date="2020" name="Nature">
        <title>Giant virus diversity and host interactions through global metagenomics.</title>
        <authorList>
            <person name="Schulz F."/>
            <person name="Roux S."/>
            <person name="Paez-Espino D."/>
            <person name="Jungbluth S."/>
            <person name="Walsh D.A."/>
            <person name="Denef V.J."/>
            <person name="McMahon K.D."/>
            <person name="Konstantinidis K.T."/>
            <person name="Eloe-Fadrosh E.A."/>
            <person name="Kyrpides N.C."/>
            <person name="Woyke T."/>
        </authorList>
    </citation>
    <scope>NUCLEOTIDE SEQUENCE</scope>
    <source>
        <strain evidence="2">GVMAG-M-3300021964-36</strain>
    </source>
</reference>
<proteinExistence type="predicted"/>
<dbReference type="EMBL" id="MN739485">
    <property type="protein sequence ID" value="QHT07705.1"/>
    <property type="molecule type" value="Genomic_DNA"/>
</dbReference>
<evidence type="ECO:0000313" key="2">
    <source>
        <dbReference type="EMBL" id="QHT07705.1"/>
    </source>
</evidence>
<sequence length="156" mass="18131">MNRTNFIIILIILGFVFMLFIGLLMVVVSNQSKPLTRETCLTHGNRTDCFRVSITDGIDRFKNKYTRVVADPVFEPENNSVFNMVYTCTFSPGDLLKSSLLFGAGNDRPHKMRMNKEDGTMEIQFYSTYRRLDFEIRPFLKSFQVKKITSTPYPFK</sequence>
<feature type="transmembrane region" description="Helical" evidence="1">
    <location>
        <begin position="6"/>
        <end position="28"/>
    </location>
</feature>
<keyword evidence="1" id="KW-0472">Membrane</keyword>
<evidence type="ECO:0000256" key="1">
    <source>
        <dbReference type="SAM" id="Phobius"/>
    </source>
</evidence>
<name>A0A6C0CW24_9ZZZZ</name>
<organism evidence="2">
    <name type="scientific">viral metagenome</name>
    <dbReference type="NCBI Taxonomy" id="1070528"/>
    <lineage>
        <taxon>unclassified sequences</taxon>
        <taxon>metagenomes</taxon>
        <taxon>organismal metagenomes</taxon>
    </lineage>
</organism>
<keyword evidence="1" id="KW-0812">Transmembrane</keyword>
<protein>
    <submittedName>
        <fullName evidence="2">Uncharacterized protein</fullName>
    </submittedName>
</protein>
<keyword evidence="1" id="KW-1133">Transmembrane helix</keyword>